<dbReference type="PANTHER" id="PTHR43510:SF1">
    <property type="entry name" value="AMINOTRANSFERASE FUNCTION, HYPOTHETICAL (EUROFUNG)"/>
    <property type="match status" value="1"/>
</dbReference>
<protein>
    <submittedName>
        <fullName evidence="2">Aminotransferase class I/II-fold pyridoxal phosphate-dependent enzyme</fullName>
    </submittedName>
</protein>
<dbReference type="SUPFAM" id="SSF53383">
    <property type="entry name" value="PLP-dependent transferases"/>
    <property type="match status" value="1"/>
</dbReference>
<dbReference type="AlphaFoldDB" id="A0A9D1I791"/>
<name>A0A9D1I791_9FIRM</name>
<evidence type="ECO:0000259" key="1">
    <source>
        <dbReference type="Pfam" id="PF00155"/>
    </source>
</evidence>
<reference evidence="2" key="1">
    <citation type="submission" date="2020-10" db="EMBL/GenBank/DDBJ databases">
        <authorList>
            <person name="Gilroy R."/>
        </authorList>
    </citation>
    <scope>NUCLEOTIDE SEQUENCE</scope>
    <source>
        <strain evidence="2">11300</strain>
    </source>
</reference>
<dbReference type="GO" id="GO:0030170">
    <property type="term" value="F:pyridoxal phosphate binding"/>
    <property type="evidence" value="ECO:0007669"/>
    <property type="project" value="InterPro"/>
</dbReference>
<gene>
    <name evidence="2" type="ORF">IAD16_07625</name>
</gene>
<dbReference type="PANTHER" id="PTHR43510">
    <property type="entry name" value="AMINOTRANSFERASE FUNCTION, HYPOTHETICAL (EUROFUNG)"/>
    <property type="match status" value="1"/>
</dbReference>
<comment type="caution">
    <text evidence="2">The sequence shown here is derived from an EMBL/GenBank/DDBJ whole genome shotgun (WGS) entry which is preliminary data.</text>
</comment>
<dbReference type="GO" id="GO:0008483">
    <property type="term" value="F:transaminase activity"/>
    <property type="evidence" value="ECO:0007669"/>
    <property type="project" value="UniProtKB-KW"/>
</dbReference>
<dbReference type="InterPro" id="IPR004839">
    <property type="entry name" value="Aminotransferase_I/II_large"/>
</dbReference>
<evidence type="ECO:0000313" key="3">
    <source>
        <dbReference type="Proteomes" id="UP000824091"/>
    </source>
</evidence>
<dbReference type="Proteomes" id="UP000824091">
    <property type="component" value="Unassembled WGS sequence"/>
</dbReference>
<reference evidence="2" key="2">
    <citation type="journal article" date="2021" name="PeerJ">
        <title>Extensive microbial diversity within the chicken gut microbiome revealed by metagenomics and culture.</title>
        <authorList>
            <person name="Gilroy R."/>
            <person name="Ravi A."/>
            <person name="Getino M."/>
            <person name="Pursley I."/>
            <person name="Horton D.L."/>
            <person name="Alikhan N.F."/>
            <person name="Baker D."/>
            <person name="Gharbi K."/>
            <person name="Hall N."/>
            <person name="Watson M."/>
            <person name="Adriaenssens E.M."/>
            <person name="Foster-Nyarko E."/>
            <person name="Jarju S."/>
            <person name="Secka A."/>
            <person name="Antonio M."/>
            <person name="Oren A."/>
            <person name="Chaudhuri R.R."/>
            <person name="La Ragione R."/>
            <person name="Hildebrand F."/>
            <person name="Pallen M.J."/>
        </authorList>
    </citation>
    <scope>NUCLEOTIDE SEQUENCE</scope>
    <source>
        <strain evidence="2">11300</strain>
    </source>
</reference>
<organism evidence="2 3">
    <name type="scientific">Candidatus Fimisoma avicola</name>
    <dbReference type="NCBI Taxonomy" id="2840826"/>
    <lineage>
        <taxon>Bacteria</taxon>
        <taxon>Bacillati</taxon>
        <taxon>Bacillota</taxon>
        <taxon>Clostridia</taxon>
        <taxon>Eubacteriales</taxon>
        <taxon>Candidatus Fimisoma</taxon>
    </lineage>
</organism>
<keyword evidence="2" id="KW-0032">Aminotransferase</keyword>
<feature type="domain" description="Aminotransferase class I/classII large" evidence="1">
    <location>
        <begin position="53"/>
        <end position="361"/>
    </location>
</feature>
<dbReference type="CDD" id="cd00609">
    <property type="entry name" value="AAT_like"/>
    <property type="match status" value="1"/>
</dbReference>
<accession>A0A9D1I791</accession>
<proteinExistence type="predicted"/>
<sequence length="376" mass="42314">MKLDEFVLENWLNPAADSTKNKVYLGGSCVLPMTFEELFEVTGEDMNTFLEELKTMNLGYPFFSGTPRLRRAVAGLYRNVSPEDVVLVHGGTGANSTVVYTLIEPSDNVISIMPNYQQYYSLPRSIGAEVRTVNLTPETGYKLGLEQVRALADSNTKAIMLTNPNNPTGSLLEPEEMEELVSIAQSVDAWIVCDEMYRGMKEEYMPSMADIYAKAIVTCSSSKMFSMAGLRCGWIVCKDEALRQEIFNRRSYDSICGGVFDEWLFAIALEHADKILERSRKIVGHNKAIVDKWLDGHPYLHQYADAYGTTYLIHYDLDVPAEKFCDGLLDRKGVLVCHGDCFYLPHTFRLSLSHAEQLEKGLALIDEYLEELASGR</sequence>
<dbReference type="InterPro" id="IPR015424">
    <property type="entry name" value="PyrdxlP-dep_Trfase"/>
</dbReference>
<dbReference type="EMBL" id="DVMO01000112">
    <property type="protein sequence ID" value="HIU28230.1"/>
    <property type="molecule type" value="Genomic_DNA"/>
</dbReference>
<dbReference type="Gene3D" id="3.40.640.10">
    <property type="entry name" value="Type I PLP-dependent aspartate aminotransferase-like (Major domain)"/>
    <property type="match status" value="1"/>
</dbReference>
<dbReference type="InterPro" id="IPR015422">
    <property type="entry name" value="PyrdxlP-dep_Trfase_small"/>
</dbReference>
<keyword evidence="2" id="KW-0808">Transferase</keyword>
<dbReference type="InterPro" id="IPR015421">
    <property type="entry name" value="PyrdxlP-dep_Trfase_major"/>
</dbReference>
<dbReference type="Pfam" id="PF00155">
    <property type="entry name" value="Aminotran_1_2"/>
    <property type="match status" value="1"/>
</dbReference>
<evidence type="ECO:0000313" key="2">
    <source>
        <dbReference type="EMBL" id="HIU28230.1"/>
    </source>
</evidence>
<dbReference type="Gene3D" id="3.90.1150.10">
    <property type="entry name" value="Aspartate Aminotransferase, domain 1"/>
    <property type="match status" value="1"/>
</dbReference>